<dbReference type="InterPro" id="IPR025110">
    <property type="entry name" value="AMP-bd_C"/>
</dbReference>
<dbReference type="Gene3D" id="1.10.1200.10">
    <property type="entry name" value="ACP-like"/>
    <property type="match status" value="1"/>
</dbReference>
<dbReference type="EMBL" id="JBHSIZ010000029">
    <property type="protein sequence ID" value="MFC4959067.1"/>
    <property type="molecule type" value="Genomic_DNA"/>
</dbReference>
<dbReference type="NCBIfam" id="TIGR01733">
    <property type="entry name" value="AA-adenyl-dom"/>
    <property type="match status" value="1"/>
</dbReference>
<evidence type="ECO:0000259" key="1">
    <source>
        <dbReference type="Pfam" id="PF00501"/>
    </source>
</evidence>
<feature type="domain" description="AMP-binding enzyme C-terminal" evidence="3">
    <location>
        <begin position="675"/>
        <end position="747"/>
    </location>
</feature>
<dbReference type="SUPFAM" id="SSF47336">
    <property type="entry name" value="ACP-like"/>
    <property type="match status" value="1"/>
</dbReference>
<dbReference type="InterPro" id="IPR036736">
    <property type="entry name" value="ACP-like_sf"/>
</dbReference>
<dbReference type="RefSeq" id="WP_344378098.1">
    <property type="nucleotide sequence ID" value="NZ_BAAASQ010000021.1"/>
</dbReference>
<dbReference type="Gene3D" id="3.40.50.12780">
    <property type="entry name" value="N-terminal domain of ligase-like"/>
    <property type="match status" value="1"/>
</dbReference>
<dbReference type="InterPro" id="IPR010071">
    <property type="entry name" value="AA_adenyl_dom"/>
</dbReference>
<organism evidence="4 5">
    <name type="scientific">Streptomyces mauvecolor</name>
    <dbReference type="NCBI Taxonomy" id="58345"/>
    <lineage>
        <taxon>Bacteria</taxon>
        <taxon>Bacillati</taxon>
        <taxon>Actinomycetota</taxon>
        <taxon>Actinomycetes</taxon>
        <taxon>Kitasatosporales</taxon>
        <taxon>Streptomycetaceae</taxon>
        <taxon>Streptomyces</taxon>
    </lineage>
</organism>
<comment type="caution">
    <text evidence="4">The sequence shown here is derived from an EMBL/GenBank/DDBJ whole genome shotgun (WGS) entry which is preliminary data.</text>
</comment>
<dbReference type="PANTHER" id="PTHR45527:SF1">
    <property type="entry name" value="FATTY ACID SYNTHASE"/>
    <property type="match status" value="1"/>
</dbReference>
<dbReference type="Pfam" id="PF13193">
    <property type="entry name" value="AMP-binding_C"/>
    <property type="match status" value="1"/>
</dbReference>
<proteinExistence type="predicted"/>
<dbReference type="InterPro" id="IPR042099">
    <property type="entry name" value="ANL_N_sf"/>
</dbReference>
<dbReference type="Gene3D" id="3.30.300.30">
    <property type="match status" value="1"/>
</dbReference>
<keyword evidence="5" id="KW-1185">Reference proteome</keyword>
<evidence type="ECO:0000313" key="4">
    <source>
        <dbReference type="EMBL" id="MFC4959067.1"/>
    </source>
</evidence>
<dbReference type="InterPro" id="IPR020845">
    <property type="entry name" value="AMP-binding_CS"/>
</dbReference>
<dbReference type="Pfam" id="PF00501">
    <property type="entry name" value="AMP-binding"/>
    <property type="match status" value="1"/>
</dbReference>
<dbReference type="Gene3D" id="3.30.559.30">
    <property type="entry name" value="Nonribosomal peptide synthetase, condensation domain"/>
    <property type="match status" value="1"/>
</dbReference>
<dbReference type="CDD" id="cd05930">
    <property type="entry name" value="A_NRPS"/>
    <property type="match status" value="1"/>
</dbReference>
<dbReference type="Pfam" id="PF00550">
    <property type="entry name" value="PP-binding"/>
    <property type="match status" value="1"/>
</dbReference>
<dbReference type="InterPro" id="IPR009081">
    <property type="entry name" value="PP-bd_ACP"/>
</dbReference>
<sequence length="847" mass="91398">MTAWQSGPADRPEARPSEAEALAFWRDVLTGSRFTPLPGWCAKAPARDRIAQRRTLLSPGTSAALSDRAARSGVPLDALLITAAARVLAAVTGDATVVTGYLADGEPGTEPLPCPVYVGEGTWQELLGEAAAARAAAERHRGVSPVRIHRELGRTEALFDTLVVGGRAPGAADLADDTVLAMSLVPRGDRLELVLHHRFGVLDADAAGRIAGYLLAALEELGARPDTEQHLWHPVPEAEAAFQREHLAGPRRPLPDRRVHELFEEQARLRPEAVAAVHEGRSLTYRELNAHANRVAHALREGGLRDEDVVAVVAERDLEWLTAVLAVFKAGGAYLPVEPQFPADRITAMLSRSGCRRVLTQDGVCPGLDAALAGLDGVRADFIADVCEDEAHSDADPGLPVGADQLAYIYFTSGSTGLPKGAMCEHEGFLNHLLAKIEDLGVEAGTVVAQTAPQCFDISLWQLVAALAVGGRTLIVGQRDILEVPRFVALLAECEVEVAQLVPSYLEVVLDHLRRSPRTLPALRCVSATGEALKKELTERWFATLPDITLVNAYGLTETSDDTNHEVLRRPPAGPSVPLGRPVRNVRVAVLDERLRPVPLGSPGELVFSGVCVGRGYVNDEERTHAAYLPDPDRPGGRLYRSGDFGRWQPDGRLEFLGRRDAQVKIRGFRIEIGEVENQLLKLSGVRDAAVVVVGTGDARRLAAFYGAAEPVPAEELRTALARSLPEYMLPGRFHQLKELPLTPNGKIDRRLLARRAEETPEAASDGPEPLRTPTEHRLAELWAKALKVPVESIGRTTDFFEAGGSSIVLLRVVIALDQVVTAPELARAPVLGEAAALIDRKSDRAA</sequence>
<evidence type="ECO:0000259" key="3">
    <source>
        <dbReference type="Pfam" id="PF13193"/>
    </source>
</evidence>
<name>A0ABV9UPH5_9ACTN</name>
<protein>
    <submittedName>
        <fullName evidence="4">Amino acid adenylation domain-containing protein</fullName>
    </submittedName>
</protein>
<dbReference type="Proteomes" id="UP001595834">
    <property type="component" value="Unassembled WGS sequence"/>
</dbReference>
<dbReference type="SUPFAM" id="SSF56801">
    <property type="entry name" value="Acetyl-CoA synthetase-like"/>
    <property type="match status" value="1"/>
</dbReference>
<dbReference type="SUPFAM" id="SSF52777">
    <property type="entry name" value="CoA-dependent acyltransferases"/>
    <property type="match status" value="1"/>
</dbReference>
<dbReference type="InterPro" id="IPR000873">
    <property type="entry name" value="AMP-dep_synth/lig_dom"/>
</dbReference>
<dbReference type="PANTHER" id="PTHR45527">
    <property type="entry name" value="NONRIBOSOMAL PEPTIDE SYNTHETASE"/>
    <property type="match status" value="1"/>
</dbReference>
<feature type="domain" description="Carrier" evidence="2">
    <location>
        <begin position="778"/>
        <end position="820"/>
    </location>
</feature>
<gene>
    <name evidence="4" type="ORF">ACFPFX_22520</name>
</gene>
<evidence type="ECO:0000259" key="2">
    <source>
        <dbReference type="Pfam" id="PF00550"/>
    </source>
</evidence>
<dbReference type="PROSITE" id="PS00455">
    <property type="entry name" value="AMP_BINDING"/>
    <property type="match status" value="1"/>
</dbReference>
<dbReference type="InterPro" id="IPR045851">
    <property type="entry name" value="AMP-bd_C_sf"/>
</dbReference>
<reference evidence="5" key="1">
    <citation type="journal article" date="2019" name="Int. J. Syst. Evol. Microbiol.">
        <title>The Global Catalogue of Microorganisms (GCM) 10K type strain sequencing project: providing services to taxonomists for standard genome sequencing and annotation.</title>
        <authorList>
            <consortium name="The Broad Institute Genomics Platform"/>
            <consortium name="The Broad Institute Genome Sequencing Center for Infectious Disease"/>
            <person name="Wu L."/>
            <person name="Ma J."/>
        </authorList>
    </citation>
    <scope>NUCLEOTIDE SEQUENCE [LARGE SCALE GENOMIC DNA]</scope>
    <source>
        <strain evidence="5">CCM 7224</strain>
    </source>
</reference>
<accession>A0ABV9UPH5</accession>
<evidence type="ECO:0000313" key="5">
    <source>
        <dbReference type="Proteomes" id="UP001595834"/>
    </source>
</evidence>
<feature type="domain" description="AMP-dependent synthetase/ligase" evidence="1">
    <location>
        <begin position="263"/>
        <end position="617"/>
    </location>
</feature>